<dbReference type="InterPro" id="IPR013538">
    <property type="entry name" value="ASHA1/2-like_C"/>
</dbReference>
<dbReference type="Proteomes" id="UP000285317">
    <property type="component" value="Chromosome"/>
</dbReference>
<evidence type="ECO:0000259" key="2">
    <source>
        <dbReference type="Pfam" id="PF08327"/>
    </source>
</evidence>
<sequence>MTDDAQGFTLTRLFDATPQEIWSAWTDPDEIAQWWHPRGLTTPRESVEVDLKVGGRYAYTMVSTASEETYPTGGVYREITAPEKLVFTWGEPGDADAPVVTVSIRSAGELTRLTFELAGVDGEQGDDSFYDGWDQAIDALADHLDPAASVAG</sequence>
<name>A0A3Q9UYV8_9MICO</name>
<feature type="domain" description="Activator of Hsp90 ATPase homologue 1/2-like C-terminal" evidence="2">
    <location>
        <begin position="15"/>
        <end position="144"/>
    </location>
</feature>
<dbReference type="Gene3D" id="3.30.530.20">
    <property type="match status" value="1"/>
</dbReference>
<gene>
    <name evidence="3" type="ORF">C1I64_18045</name>
</gene>
<dbReference type="CDD" id="cd07814">
    <property type="entry name" value="SRPBCC_CalC_Aha1-like"/>
    <property type="match status" value="1"/>
</dbReference>
<comment type="similarity">
    <text evidence="1">Belongs to the AHA1 family.</text>
</comment>
<dbReference type="SUPFAM" id="SSF55961">
    <property type="entry name" value="Bet v1-like"/>
    <property type="match status" value="1"/>
</dbReference>
<organism evidence="3 4">
    <name type="scientific">Rathayibacter festucae DSM 15932</name>
    <dbReference type="NCBI Taxonomy" id="1328866"/>
    <lineage>
        <taxon>Bacteria</taxon>
        <taxon>Bacillati</taxon>
        <taxon>Actinomycetota</taxon>
        <taxon>Actinomycetes</taxon>
        <taxon>Micrococcales</taxon>
        <taxon>Microbacteriaceae</taxon>
        <taxon>Rathayibacter</taxon>
    </lineage>
</organism>
<accession>A0A3Q9UYV8</accession>
<evidence type="ECO:0000313" key="3">
    <source>
        <dbReference type="EMBL" id="AZZ53750.1"/>
    </source>
</evidence>
<evidence type="ECO:0000256" key="1">
    <source>
        <dbReference type="ARBA" id="ARBA00006817"/>
    </source>
</evidence>
<dbReference type="Pfam" id="PF08327">
    <property type="entry name" value="AHSA1"/>
    <property type="match status" value="1"/>
</dbReference>
<dbReference type="EMBL" id="CP028137">
    <property type="protein sequence ID" value="AZZ53750.1"/>
    <property type="molecule type" value="Genomic_DNA"/>
</dbReference>
<evidence type="ECO:0000313" key="4">
    <source>
        <dbReference type="Proteomes" id="UP000285317"/>
    </source>
</evidence>
<reference evidence="4" key="1">
    <citation type="submission" date="2018-03" db="EMBL/GenBank/DDBJ databases">
        <title>Bacteriophage NCPPB3778 and a type I-E CRISPR drive the evolution of the US Biological Select Agent, Rathayibacter toxicus.</title>
        <authorList>
            <person name="Davis E.W.II."/>
            <person name="Tabima J.F."/>
            <person name="Weisberg A.J."/>
            <person name="Dantas Lopes L."/>
            <person name="Wiseman M.S."/>
            <person name="Wiseman M.S."/>
            <person name="Pupko T."/>
            <person name="Belcher M.S."/>
            <person name="Sechler A.J."/>
            <person name="Tancos M.A."/>
            <person name="Schroeder B.K."/>
            <person name="Murray T.D."/>
            <person name="Luster D.G."/>
            <person name="Schneider W.L."/>
            <person name="Rogers E."/>
            <person name="Andreote F.D."/>
            <person name="Grunwald N.J."/>
            <person name="Putnam M.L."/>
            <person name="Chang J.H."/>
        </authorList>
    </citation>
    <scope>NUCLEOTIDE SEQUENCE [LARGE SCALE GENOMIC DNA]</scope>
    <source>
        <strain evidence="4">DSM 15932</strain>
    </source>
</reference>
<dbReference type="KEGG" id="rfs:C1I64_18045"/>
<dbReference type="InterPro" id="IPR023393">
    <property type="entry name" value="START-like_dom_sf"/>
</dbReference>
<proteinExistence type="inferred from homology"/>
<dbReference type="RefSeq" id="WP_123444483.1">
    <property type="nucleotide sequence ID" value="NZ_CP028137.1"/>
</dbReference>
<protein>
    <submittedName>
        <fullName evidence="3">SRPBCC domain-containing protein</fullName>
    </submittedName>
</protein>
<dbReference type="AlphaFoldDB" id="A0A3Q9UYV8"/>